<feature type="transmembrane region" description="Helical" evidence="10">
    <location>
        <begin position="26"/>
        <end position="47"/>
    </location>
</feature>
<evidence type="ECO:0000256" key="8">
    <source>
        <dbReference type="ARBA" id="ARBA00023136"/>
    </source>
</evidence>
<dbReference type="SMART" id="SM00382">
    <property type="entry name" value="AAA"/>
    <property type="match status" value="3"/>
</dbReference>
<dbReference type="NCBIfam" id="TIGR03925">
    <property type="entry name" value="T7SS_EccC_b"/>
    <property type="match status" value="1"/>
</dbReference>
<evidence type="ECO:0000259" key="11">
    <source>
        <dbReference type="PROSITE" id="PS50901"/>
    </source>
</evidence>
<gene>
    <name evidence="12" type="ORF">GCM10022231_28140</name>
</gene>
<dbReference type="InterPro" id="IPR002543">
    <property type="entry name" value="FtsK_dom"/>
</dbReference>
<evidence type="ECO:0000256" key="3">
    <source>
        <dbReference type="ARBA" id="ARBA00022692"/>
    </source>
</evidence>
<evidence type="ECO:0000256" key="6">
    <source>
        <dbReference type="ARBA" id="ARBA00022840"/>
    </source>
</evidence>
<reference evidence="13" key="1">
    <citation type="journal article" date="2019" name="Int. J. Syst. Evol. Microbiol.">
        <title>The Global Catalogue of Microorganisms (GCM) 10K type strain sequencing project: providing services to taxonomists for standard genome sequencing and annotation.</title>
        <authorList>
            <consortium name="The Broad Institute Genomics Platform"/>
            <consortium name="The Broad Institute Genome Sequencing Center for Infectious Disease"/>
            <person name="Wu L."/>
            <person name="Ma J."/>
        </authorList>
    </citation>
    <scope>NUCLEOTIDE SEQUENCE [LARGE SCALE GENOMIC DNA]</scope>
    <source>
        <strain evidence="13">JCM 16923</strain>
    </source>
</reference>
<evidence type="ECO:0000313" key="13">
    <source>
        <dbReference type="Proteomes" id="UP001418444"/>
    </source>
</evidence>
<accession>A0ABP7PHJ7</accession>
<evidence type="ECO:0000256" key="1">
    <source>
        <dbReference type="ARBA" id="ARBA00004651"/>
    </source>
</evidence>
<dbReference type="PANTHER" id="PTHR22683:SF1">
    <property type="entry name" value="TYPE VII SECRETION SYSTEM PROTEIN ESSC"/>
    <property type="match status" value="1"/>
</dbReference>
<dbReference type="Pfam" id="PF01580">
    <property type="entry name" value="FtsK_SpoIIIE"/>
    <property type="match status" value="3"/>
</dbReference>
<dbReference type="InterPro" id="IPR023836">
    <property type="entry name" value="EccCa-like_Actinobacteria"/>
</dbReference>
<keyword evidence="8 10" id="KW-0472">Membrane</keyword>
<keyword evidence="7 10" id="KW-1133">Transmembrane helix</keyword>
<dbReference type="InterPro" id="IPR023837">
    <property type="entry name" value="EccCb-like_Actinobacteria"/>
</dbReference>
<dbReference type="InterPro" id="IPR003593">
    <property type="entry name" value="AAA+_ATPase"/>
</dbReference>
<sequence>MPPVPPGGELELVGPPEVARAVPQNLLVRLLPVVMVVALVGMVALMLMTGGRGALSNPLFLMFPLMMVMSMVGMLASGGRGGPARAAEVNEDRKDYLRYLAQTRARIADTVREQRTCALWSHPDPAALPALLGTVRMWERRPGDADFVQVRLGIGTQPLATALVPPEVAPAEELEPVCALALRRFVQAHATVPELPTAVSLRSFPAVGVEGPRDAVLGLARSMLAQLAVLHAPDQLLIAIVTDDPGAPDWDWAKWLPHTGHPSVNDRLGPARMIYDGLELLETELAADLADRGRFSRSAPPVTARPHLLVVLDGGHRTGDEELAIGAGREGLTVLDLQPDLESLAVRRGLQLVAGPGRIAARSVAGLERFAAIDQLSAARAEGLARSLARYRLASSLPLPGLDTSQVATDPGLPALLGIGDAGAFDPDTGWRGRSPQDRLRVPIGYTSDGTPVDLDLKESAHCGMGPHGLCIGATGSGKSEFLRTLVLALIATHSPDELNLVLVDFKGGATFLGLNSRHVAALITNLEQELTMVDRMADALSGELNRRQELLRSAGNFANVGEYEQARLAGAPLAPLPALFIVVDEFSELLAQKPEFAELFVAIGRLGRSLHIHLLLASQRLDEGRLRGLDSHLSYRIGLKTFSANESRTVLGVPDAYHLPSTPGAAYLKCDSAAPVRFSTSFVSGPYRPPRGDGAGHLGGPIAPAEVLRFTAQPLPLPVAEPGDDEEQTSAGAAGTLLETLVGRITGHGTAPHPVWLPPLEPAVTLDAFLDDRTEAGTLRIPLGVVDRPYEQRRETLWLDLSGAAGNAAIVGGPQSGKSTAVRTLICAAAATHTPQQVAFYCLDFGGGTLTALSGLPHVAGVATKNRRDAVRRTLAEVKTILTAREEFFAAEGLESMREYRAARRAGRYIDQPHGDVFLVIDGLTTLRSDFEDQEDEVNLLVTQGLSYGVHVVVASARWADVRPAMKDLLGTRLELRLGDPLDSEMSRKVAATVPTGRPGRGLTADELHLLVALPRTDGVADTDSLPAGTAAFVAATAAEYPDRFAPRLRLLDDDVSLEDIADLLAAQDDPPRTGQATLGLRESDLQPAVLDFGGEPHLLVFGDAESGKTQTLRTLITGLLASGSSDDCKVVLVDYRRMLLGLVDADHLAGYASSAQSAGPMMTQLAEYLTARLPAEDVGAEELTRGDWWTGPTVYLVIDDYDLVATAMGNPLQPLLELLGHARDIGLRVILARRSGGIGRALFDPVIARLRDLSCDVLLLSGDADEGYIVGRHRMQKLIPGRGELISRTRGADMVQVAQ</sequence>
<evidence type="ECO:0000256" key="7">
    <source>
        <dbReference type="ARBA" id="ARBA00022989"/>
    </source>
</evidence>
<keyword evidence="13" id="KW-1185">Reference proteome</keyword>
<protein>
    <submittedName>
        <fullName evidence="12">Type VII secretion protein EccC</fullName>
    </submittedName>
</protein>
<dbReference type="InterPro" id="IPR050206">
    <property type="entry name" value="FtsK/SpoIIIE/SftA"/>
</dbReference>
<dbReference type="EMBL" id="BAAAZW010000008">
    <property type="protein sequence ID" value="GAA3965728.1"/>
    <property type="molecule type" value="Genomic_DNA"/>
</dbReference>
<dbReference type="SUPFAM" id="SSF52540">
    <property type="entry name" value="P-loop containing nucleoside triphosphate hydrolases"/>
    <property type="match status" value="3"/>
</dbReference>
<evidence type="ECO:0000256" key="9">
    <source>
        <dbReference type="PROSITE-ProRule" id="PRU00289"/>
    </source>
</evidence>
<proteinExistence type="predicted"/>
<dbReference type="PANTHER" id="PTHR22683">
    <property type="entry name" value="SPORULATION PROTEIN RELATED"/>
    <property type="match status" value="1"/>
</dbReference>
<dbReference type="PROSITE" id="PS50901">
    <property type="entry name" value="FTSK"/>
    <property type="match status" value="3"/>
</dbReference>
<feature type="domain" description="FtsK" evidence="11">
    <location>
        <begin position="795"/>
        <end position="986"/>
    </location>
</feature>
<comment type="subcellular location">
    <subcellularLocation>
        <location evidence="1">Cell membrane</location>
        <topology evidence="1">Multi-pass membrane protein</topology>
    </subcellularLocation>
</comment>
<keyword evidence="6 9" id="KW-0067">ATP-binding</keyword>
<feature type="domain" description="FtsK" evidence="11">
    <location>
        <begin position="450"/>
        <end position="649"/>
    </location>
</feature>
<feature type="transmembrane region" description="Helical" evidence="10">
    <location>
        <begin position="59"/>
        <end position="76"/>
    </location>
</feature>
<evidence type="ECO:0000256" key="4">
    <source>
        <dbReference type="ARBA" id="ARBA00022737"/>
    </source>
</evidence>
<dbReference type="NCBIfam" id="TIGR03924">
    <property type="entry name" value="T7SS_EccC_a"/>
    <property type="match status" value="1"/>
</dbReference>
<evidence type="ECO:0000256" key="10">
    <source>
        <dbReference type="SAM" id="Phobius"/>
    </source>
</evidence>
<keyword evidence="3 10" id="KW-0812">Transmembrane</keyword>
<evidence type="ECO:0000313" key="12">
    <source>
        <dbReference type="EMBL" id="GAA3965728.1"/>
    </source>
</evidence>
<name>A0ABP7PHJ7_9ACTN</name>
<feature type="binding site" evidence="9">
    <location>
        <begin position="473"/>
        <end position="480"/>
    </location>
    <ligand>
        <name>ATP</name>
        <dbReference type="ChEBI" id="CHEBI:30616"/>
    </ligand>
</feature>
<feature type="binding site" evidence="9">
    <location>
        <begin position="813"/>
        <end position="820"/>
    </location>
    <ligand>
        <name>ATP</name>
        <dbReference type="ChEBI" id="CHEBI:30616"/>
    </ligand>
</feature>
<dbReference type="Proteomes" id="UP001418444">
    <property type="component" value="Unassembled WGS sequence"/>
</dbReference>
<dbReference type="InterPro" id="IPR027417">
    <property type="entry name" value="P-loop_NTPase"/>
</dbReference>
<evidence type="ECO:0000256" key="5">
    <source>
        <dbReference type="ARBA" id="ARBA00022741"/>
    </source>
</evidence>
<keyword evidence="4" id="KW-0677">Repeat</keyword>
<dbReference type="Gene3D" id="3.40.50.300">
    <property type="entry name" value="P-loop containing nucleotide triphosphate hydrolases"/>
    <property type="match status" value="4"/>
</dbReference>
<evidence type="ECO:0000256" key="2">
    <source>
        <dbReference type="ARBA" id="ARBA00022475"/>
    </source>
</evidence>
<keyword evidence="5 9" id="KW-0547">Nucleotide-binding</keyword>
<keyword evidence="2" id="KW-1003">Cell membrane</keyword>
<organism evidence="12 13">
    <name type="scientific">Gordonia caeni</name>
    <dbReference type="NCBI Taxonomy" id="1007097"/>
    <lineage>
        <taxon>Bacteria</taxon>
        <taxon>Bacillati</taxon>
        <taxon>Actinomycetota</taxon>
        <taxon>Actinomycetes</taxon>
        <taxon>Mycobacteriales</taxon>
        <taxon>Gordoniaceae</taxon>
        <taxon>Gordonia</taxon>
    </lineage>
</organism>
<comment type="caution">
    <text evidence="12">The sequence shown here is derived from an EMBL/GenBank/DDBJ whole genome shotgun (WGS) entry which is preliminary data.</text>
</comment>
<feature type="domain" description="FtsK" evidence="11">
    <location>
        <begin position="1087"/>
        <end position="1270"/>
    </location>
</feature>
<feature type="binding site" evidence="9">
    <location>
        <begin position="1104"/>
        <end position="1111"/>
    </location>
    <ligand>
        <name>ATP</name>
        <dbReference type="ChEBI" id="CHEBI:30616"/>
    </ligand>
</feature>